<dbReference type="EMBL" id="FQXS01000023">
    <property type="protein sequence ID" value="SHI03332.1"/>
    <property type="molecule type" value="Genomic_DNA"/>
</dbReference>
<dbReference type="GO" id="GO:0055085">
    <property type="term" value="P:transmembrane transport"/>
    <property type="evidence" value="ECO:0007669"/>
    <property type="project" value="InterPro"/>
</dbReference>
<dbReference type="RefSeq" id="WP_073377790.1">
    <property type="nucleotide sequence ID" value="NZ_FQXS01000023.1"/>
</dbReference>
<evidence type="ECO:0000256" key="5">
    <source>
        <dbReference type="RuleBase" id="RU363032"/>
    </source>
</evidence>
<dbReference type="InterPro" id="IPR000515">
    <property type="entry name" value="MetI-like"/>
</dbReference>
<dbReference type="Proteomes" id="UP000184139">
    <property type="component" value="Unassembled WGS sequence"/>
</dbReference>
<keyword evidence="5" id="KW-0813">Transport</keyword>
<feature type="transmembrane region" description="Helical" evidence="5">
    <location>
        <begin position="201"/>
        <end position="225"/>
    </location>
</feature>
<comment type="similarity">
    <text evidence="5">Belongs to the binding-protein-dependent transport system permease family.</text>
</comment>
<dbReference type="PROSITE" id="PS50928">
    <property type="entry name" value="ABC_TM1"/>
    <property type="match status" value="1"/>
</dbReference>
<dbReference type="InterPro" id="IPR049783">
    <property type="entry name" value="ABC_perm_TupB-like"/>
</dbReference>
<dbReference type="PANTHER" id="PTHR43632:SF1">
    <property type="entry name" value="PERMEASE COMPONENT OF TUNGSTATE ABC TRANSPORTER"/>
    <property type="match status" value="1"/>
</dbReference>
<feature type="transmembrane region" description="Helical" evidence="5">
    <location>
        <begin position="104"/>
        <end position="123"/>
    </location>
</feature>
<feature type="transmembrane region" description="Helical" evidence="5">
    <location>
        <begin position="61"/>
        <end position="84"/>
    </location>
</feature>
<name>A0A1M5XUD1_9BACT</name>
<evidence type="ECO:0000256" key="3">
    <source>
        <dbReference type="ARBA" id="ARBA00022989"/>
    </source>
</evidence>
<dbReference type="OrthoDB" id="9781724at2"/>
<feature type="transmembrane region" description="Helical" evidence="5">
    <location>
        <begin position="24"/>
        <end position="49"/>
    </location>
</feature>
<protein>
    <submittedName>
        <fullName evidence="7">Tungstate transport system permease protein</fullName>
    </submittedName>
</protein>
<evidence type="ECO:0000259" key="6">
    <source>
        <dbReference type="PROSITE" id="PS50928"/>
    </source>
</evidence>
<dbReference type="CDD" id="cd06261">
    <property type="entry name" value="TM_PBP2"/>
    <property type="match status" value="1"/>
</dbReference>
<evidence type="ECO:0000256" key="1">
    <source>
        <dbReference type="ARBA" id="ARBA00004651"/>
    </source>
</evidence>
<evidence type="ECO:0000256" key="2">
    <source>
        <dbReference type="ARBA" id="ARBA00022692"/>
    </source>
</evidence>
<dbReference type="AlphaFoldDB" id="A0A1M5XUD1"/>
<dbReference type="STRING" id="1121409.SAMN02745124_03355"/>
<evidence type="ECO:0000313" key="7">
    <source>
        <dbReference type="EMBL" id="SHI03332.1"/>
    </source>
</evidence>
<dbReference type="PANTHER" id="PTHR43632">
    <property type="entry name" value="PERMEASE COMPONENT OF TUNGSTATE ABC TRANSPORTER"/>
    <property type="match status" value="1"/>
</dbReference>
<feature type="domain" description="ABC transmembrane type-1" evidence="6">
    <location>
        <begin position="26"/>
        <end position="222"/>
    </location>
</feature>
<proteinExistence type="inferred from homology"/>
<accession>A0A1M5XUD1</accession>
<keyword evidence="2 5" id="KW-0812">Transmembrane</keyword>
<sequence>MDFLSQSLAAALEMIWSLDDEMYFIVYISLSVSFFSTLIASLFGVPLGFLIAVNHFSGKRVLITILNTLLALPTVVIGLFVYAFLSRRGVLGFLGMLYTPEAIVVGQVILILPWVAVFTMAAVSRIDERYRYTALTLGATRLHAALVVAREARFGIIAAIIAAFGRVIAEIGIAMMLGGNIKGFTRTMTTAMALEHNKGEFVLAVALGIVLLSVSLVMNIVFQLIQGRYGVQR</sequence>
<feature type="transmembrane region" description="Helical" evidence="5">
    <location>
        <begin position="156"/>
        <end position="181"/>
    </location>
</feature>
<evidence type="ECO:0000313" key="8">
    <source>
        <dbReference type="Proteomes" id="UP000184139"/>
    </source>
</evidence>
<dbReference type="NCBIfam" id="NF038017">
    <property type="entry name" value="ABC_perm1"/>
    <property type="match status" value="1"/>
</dbReference>
<dbReference type="InterPro" id="IPR035906">
    <property type="entry name" value="MetI-like_sf"/>
</dbReference>
<dbReference type="Gene3D" id="1.10.3720.10">
    <property type="entry name" value="MetI-like"/>
    <property type="match status" value="1"/>
</dbReference>
<evidence type="ECO:0000256" key="4">
    <source>
        <dbReference type="ARBA" id="ARBA00023136"/>
    </source>
</evidence>
<comment type="subcellular location">
    <subcellularLocation>
        <location evidence="1 5">Cell membrane</location>
        <topology evidence="1 5">Multi-pass membrane protein</topology>
    </subcellularLocation>
</comment>
<keyword evidence="3 5" id="KW-1133">Transmembrane helix</keyword>
<reference evidence="7 8" key="1">
    <citation type="submission" date="2016-11" db="EMBL/GenBank/DDBJ databases">
        <authorList>
            <person name="Jaros S."/>
            <person name="Januszkiewicz K."/>
            <person name="Wedrychowicz H."/>
        </authorList>
    </citation>
    <scope>NUCLEOTIDE SEQUENCE [LARGE SCALE GENOMIC DNA]</scope>
    <source>
        <strain evidence="7 8">DSM 9705</strain>
    </source>
</reference>
<dbReference type="GO" id="GO:0005886">
    <property type="term" value="C:plasma membrane"/>
    <property type="evidence" value="ECO:0007669"/>
    <property type="project" value="UniProtKB-SubCell"/>
</dbReference>
<dbReference type="Pfam" id="PF00528">
    <property type="entry name" value="BPD_transp_1"/>
    <property type="match status" value="1"/>
</dbReference>
<keyword evidence="8" id="KW-1185">Reference proteome</keyword>
<gene>
    <name evidence="7" type="ORF">SAMN02745124_03355</name>
</gene>
<keyword evidence="4 5" id="KW-0472">Membrane</keyword>
<dbReference type="SUPFAM" id="SSF161098">
    <property type="entry name" value="MetI-like"/>
    <property type="match status" value="1"/>
</dbReference>
<organism evidence="7 8">
    <name type="scientific">Desulfofustis glycolicus DSM 9705</name>
    <dbReference type="NCBI Taxonomy" id="1121409"/>
    <lineage>
        <taxon>Bacteria</taxon>
        <taxon>Pseudomonadati</taxon>
        <taxon>Thermodesulfobacteriota</taxon>
        <taxon>Desulfobulbia</taxon>
        <taxon>Desulfobulbales</taxon>
        <taxon>Desulfocapsaceae</taxon>
        <taxon>Desulfofustis</taxon>
    </lineage>
</organism>